<gene>
    <name evidence="12" type="ORF">Tco_0974748</name>
</gene>
<keyword evidence="1" id="KW-0808">Transferase</keyword>
<feature type="transmembrane region" description="Helical" evidence="9">
    <location>
        <begin position="662"/>
        <end position="685"/>
    </location>
</feature>
<evidence type="ECO:0000256" key="1">
    <source>
        <dbReference type="ARBA" id="ARBA00022679"/>
    </source>
</evidence>
<evidence type="ECO:0000256" key="8">
    <source>
        <dbReference type="PROSITE-ProRule" id="PRU10141"/>
    </source>
</evidence>
<evidence type="ECO:0000313" key="12">
    <source>
        <dbReference type="EMBL" id="GJT48591.1"/>
    </source>
</evidence>
<keyword evidence="4 8" id="KW-0547">Nucleotide-binding</keyword>
<proteinExistence type="predicted"/>
<dbReference type="InterPro" id="IPR011009">
    <property type="entry name" value="Kinase-like_dom_sf"/>
</dbReference>
<keyword evidence="2" id="KW-0732">Signal</keyword>
<dbReference type="Gene3D" id="3.30.430.20">
    <property type="entry name" value="Gnk2 domain, C-X8-C-X2-C motif"/>
    <property type="match status" value="1"/>
</dbReference>
<evidence type="ECO:0000259" key="10">
    <source>
        <dbReference type="PROSITE" id="PS50011"/>
    </source>
</evidence>
<dbReference type="InterPro" id="IPR000719">
    <property type="entry name" value="Prot_kinase_dom"/>
</dbReference>
<dbReference type="CDD" id="cd23509">
    <property type="entry name" value="Gnk2-like"/>
    <property type="match status" value="1"/>
</dbReference>
<evidence type="ECO:0000256" key="4">
    <source>
        <dbReference type="ARBA" id="ARBA00022741"/>
    </source>
</evidence>
<keyword evidence="7" id="KW-0325">Glycoprotein</keyword>
<dbReference type="PROSITE" id="PS00107">
    <property type="entry name" value="PROTEIN_KINASE_ATP"/>
    <property type="match status" value="1"/>
</dbReference>
<dbReference type="InterPro" id="IPR008271">
    <property type="entry name" value="Ser/Thr_kinase_AS"/>
</dbReference>
<name>A0ABQ5ECL6_9ASTR</name>
<keyword evidence="3" id="KW-0677">Repeat</keyword>
<dbReference type="InterPro" id="IPR017441">
    <property type="entry name" value="Protein_kinase_ATP_BS"/>
</dbReference>
<dbReference type="PROSITE" id="PS50011">
    <property type="entry name" value="PROTEIN_KINASE_DOM"/>
    <property type="match status" value="1"/>
</dbReference>
<dbReference type="Gene3D" id="3.30.200.20">
    <property type="entry name" value="Phosphorylase Kinase, domain 1"/>
    <property type="match status" value="1"/>
</dbReference>
<feature type="binding site" evidence="8">
    <location>
        <position position="748"/>
    </location>
    <ligand>
        <name>ATP</name>
        <dbReference type="ChEBI" id="CHEBI:30616"/>
    </ligand>
</feature>
<feature type="domain" description="Protein kinase" evidence="10">
    <location>
        <begin position="719"/>
        <end position="971"/>
    </location>
</feature>
<dbReference type="EMBL" id="BQNB010016167">
    <property type="protein sequence ID" value="GJT48591.1"/>
    <property type="molecule type" value="Genomic_DNA"/>
</dbReference>
<dbReference type="Proteomes" id="UP001151760">
    <property type="component" value="Unassembled WGS sequence"/>
</dbReference>
<dbReference type="CDD" id="cd14066">
    <property type="entry name" value="STKc_IRAK"/>
    <property type="match status" value="1"/>
</dbReference>
<reference evidence="12" key="1">
    <citation type="journal article" date="2022" name="Int. J. Mol. Sci.">
        <title>Draft Genome of Tanacetum Coccineum: Genomic Comparison of Closely Related Tanacetum-Family Plants.</title>
        <authorList>
            <person name="Yamashiro T."/>
            <person name="Shiraishi A."/>
            <person name="Nakayama K."/>
            <person name="Satake H."/>
        </authorList>
    </citation>
    <scope>NUCLEOTIDE SEQUENCE</scope>
</reference>
<evidence type="ECO:0000256" key="6">
    <source>
        <dbReference type="ARBA" id="ARBA00022840"/>
    </source>
</evidence>
<accession>A0ABQ5ECL6</accession>
<reference evidence="12" key="2">
    <citation type="submission" date="2022-01" db="EMBL/GenBank/DDBJ databases">
        <authorList>
            <person name="Yamashiro T."/>
            <person name="Shiraishi A."/>
            <person name="Satake H."/>
            <person name="Nakayama K."/>
        </authorList>
    </citation>
    <scope>NUCLEOTIDE SEQUENCE</scope>
</reference>
<dbReference type="PROSITE" id="PS00108">
    <property type="entry name" value="PROTEIN_KINASE_ST"/>
    <property type="match status" value="1"/>
</dbReference>
<evidence type="ECO:0000256" key="7">
    <source>
        <dbReference type="ARBA" id="ARBA00023180"/>
    </source>
</evidence>
<protein>
    <submittedName>
        <fullName evidence="12">Cysteine-rich receptor-like protein kinase 2</fullName>
    </submittedName>
</protein>
<dbReference type="CDD" id="cd12087">
    <property type="entry name" value="TM_EGFR-like"/>
    <property type="match status" value="1"/>
</dbReference>
<evidence type="ECO:0000256" key="5">
    <source>
        <dbReference type="ARBA" id="ARBA00022777"/>
    </source>
</evidence>
<dbReference type="PANTHER" id="PTHR48462">
    <property type="entry name" value="PROTEIN, PUTATIVE-RELATED"/>
    <property type="match status" value="1"/>
</dbReference>
<evidence type="ECO:0000256" key="9">
    <source>
        <dbReference type="SAM" id="Phobius"/>
    </source>
</evidence>
<keyword evidence="5" id="KW-0418">Kinase</keyword>
<evidence type="ECO:0000313" key="13">
    <source>
        <dbReference type="Proteomes" id="UP001151760"/>
    </source>
</evidence>
<keyword evidence="13" id="KW-1185">Reference proteome</keyword>
<dbReference type="InterPro" id="IPR002902">
    <property type="entry name" value="GNK2"/>
</dbReference>
<dbReference type="PROSITE" id="PS51473">
    <property type="entry name" value="GNK2"/>
    <property type="match status" value="1"/>
</dbReference>
<keyword evidence="6 8" id="KW-0067">ATP-binding</keyword>
<feature type="domain" description="Gnk2-homologous" evidence="11">
    <location>
        <begin position="537"/>
        <end position="642"/>
    </location>
</feature>
<keyword evidence="9" id="KW-1133">Transmembrane helix</keyword>
<dbReference type="PANTHER" id="PTHR48462:SF1">
    <property type="entry name" value="PROTEIN, PUTATIVE-RELATED"/>
    <property type="match status" value="1"/>
</dbReference>
<comment type="caution">
    <text evidence="12">The sequence shown here is derived from an EMBL/GenBank/DDBJ whole genome shotgun (WGS) entry which is preliminary data.</text>
</comment>
<dbReference type="Pfam" id="PF00069">
    <property type="entry name" value="Pkinase"/>
    <property type="match status" value="1"/>
</dbReference>
<organism evidence="12 13">
    <name type="scientific">Tanacetum coccineum</name>
    <dbReference type="NCBI Taxonomy" id="301880"/>
    <lineage>
        <taxon>Eukaryota</taxon>
        <taxon>Viridiplantae</taxon>
        <taxon>Streptophyta</taxon>
        <taxon>Embryophyta</taxon>
        <taxon>Tracheophyta</taxon>
        <taxon>Spermatophyta</taxon>
        <taxon>Magnoliopsida</taxon>
        <taxon>eudicotyledons</taxon>
        <taxon>Gunneridae</taxon>
        <taxon>Pentapetalae</taxon>
        <taxon>asterids</taxon>
        <taxon>campanulids</taxon>
        <taxon>Asterales</taxon>
        <taxon>Asteraceae</taxon>
        <taxon>Asteroideae</taxon>
        <taxon>Anthemideae</taxon>
        <taxon>Anthemidinae</taxon>
        <taxon>Tanacetum</taxon>
    </lineage>
</organism>
<dbReference type="SUPFAM" id="SSF56112">
    <property type="entry name" value="Protein kinase-like (PK-like)"/>
    <property type="match status" value="1"/>
</dbReference>
<dbReference type="Pfam" id="PF01657">
    <property type="entry name" value="Stress-antifung"/>
    <property type="match status" value="1"/>
</dbReference>
<dbReference type="Gene3D" id="1.10.510.10">
    <property type="entry name" value="Transferase(Phosphotransferase) domain 1"/>
    <property type="match status" value="1"/>
</dbReference>
<sequence>MGVAKLLFGLRTCQPMYIGEAVSIFDNGLRRAIEAIVVCGGPFFEDFQWRLASLPIRFGGLGLCSAEDVSTYAFVASRAQSWSLQDHILQGCGIDGADSDYGYALDRVRIEIVKSLGVSFDLSPRQKAVVECLRAPRAQNFLTVIPIEGLGQHMSALEYRTILKYRLMIPLFPVDEPCPVCRKVCLDSFGEHAVHCKELPGFKYRHDLVRDVLYDVLKRAGISSRKEAPVNFLTDPLEGRSTLRPADILVFGWAGGKHACVDLTGVSPLVGLRDNGFVAGQAALKAESSKVAKHEKACLENQHVFIPFAFDTFGFLAPEAEEFLNRVQRVVQNSFVYDHRPIILKHALVDFRPVPFKFYYSWLNEPSLDAVIKSVWHEHDSLVKCKDKDALISSIKEMETLLENEEEIRNAIWKCGSDKSPRPDGFTFAFFKRFWDIMKLPFVYSGLPIAKNMAKQKGWEPIVGKFNNRLSKWKASMLSIVGRTTLLSSVLGALGLLAGANIGGMTDGIGYGLALSQWYENYDNFYKDPNVVEDAGITPIGICGNQSAYQSATIFRQTVDVLLSDIKVATPKTKKLYVASTRKITNENATMYAIAQCVEDTTQAICQNCISTAYTYLSNCLPNTQGRFINMGCFARYSETPFFNDNQTIDITSLLKGRSSKVSVIAGAVGGVCLLLIMIVFLLWFRQRKTTKKKEEDAPDLNGAINYKYKDLQLATENFSKENILGKGGFGEVFKAILDDKSIVAVKKIEVEYAKAKEEFENEVKLICNVHHRNLLRLLGWSSEESHLLLVLEYMPNGSLDRFLWGPRRGTLNWKQRYDIIFGIARGLAHLHNEFHVKIIHRDIKSSNILLDHDFQPKIADFGLARFHPEDKSHVSTKFAGTLGYTAPEYALRGILSDKVDTFSFGIVILEIISGRRCTDMNSDKPSMDYLLEHAWKLYENKKHFDFIDETLDVNQNQEQHLMQIIEIALLCTQSPVSKRPTMSEVVLMLPNGLSMGNRQLSRPTLIGQERRVLVGYTARGITNHNVSGMQHELQAKEKLSNLNEQDKIDAMEKGMNVATV</sequence>
<dbReference type="InterPro" id="IPR038408">
    <property type="entry name" value="GNK2_sf"/>
</dbReference>
<dbReference type="SMART" id="SM00220">
    <property type="entry name" value="S_TKc"/>
    <property type="match status" value="1"/>
</dbReference>
<keyword evidence="9" id="KW-0472">Membrane</keyword>
<evidence type="ECO:0000256" key="3">
    <source>
        <dbReference type="ARBA" id="ARBA00022737"/>
    </source>
</evidence>
<evidence type="ECO:0000259" key="11">
    <source>
        <dbReference type="PROSITE" id="PS51473"/>
    </source>
</evidence>
<keyword evidence="9" id="KW-0812">Transmembrane</keyword>
<evidence type="ECO:0000256" key="2">
    <source>
        <dbReference type="ARBA" id="ARBA00022729"/>
    </source>
</evidence>